<keyword evidence="3" id="KW-0106">Calcium</keyword>
<dbReference type="Pfam" id="PF13499">
    <property type="entry name" value="EF-hand_7"/>
    <property type="match status" value="2"/>
</dbReference>
<keyword evidence="1" id="KW-0479">Metal-binding</keyword>
<reference evidence="5" key="1">
    <citation type="submission" date="2021-08" db="EMBL/GenBank/DDBJ databases">
        <title>WGS assembly of Ceratopteris richardii.</title>
        <authorList>
            <person name="Marchant D.B."/>
            <person name="Chen G."/>
            <person name="Jenkins J."/>
            <person name="Shu S."/>
            <person name="Leebens-Mack J."/>
            <person name="Grimwood J."/>
            <person name="Schmutz J."/>
            <person name="Soltis P."/>
            <person name="Soltis D."/>
            <person name="Chen Z.-H."/>
        </authorList>
    </citation>
    <scope>NUCLEOTIDE SEQUENCE</scope>
    <source>
        <strain evidence="5">Whitten #5841</strain>
        <tissue evidence="5">Leaf</tissue>
    </source>
</reference>
<dbReference type="PANTHER" id="PTHR10891">
    <property type="entry name" value="EF-HAND CALCIUM-BINDING DOMAIN CONTAINING PROTEIN"/>
    <property type="match status" value="1"/>
</dbReference>
<keyword evidence="6" id="KW-1185">Reference proteome</keyword>
<dbReference type="GO" id="GO:0005509">
    <property type="term" value="F:calcium ion binding"/>
    <property type="evidence" value="ECO:0007669"/>
    <property type="project" value="InterPro"/>
</dbReference>
<dbReference type="AlphaFoldDB" id="A0A8T2V3S8"/>
<feature type="domain" description="EF-hand" evidence="4">
    <location>
        <begin position="7"/>
        <end position="42"/>
    </location>
</feature>
<evidence type="ECO:0000259" key="4">
    <source>
        <dbReference type="PROSITE" id="PS50222"/>
    </source>
</evidence>
<organism evidence="5 6">
    <name type="scientific">Ceratopteris richardii</name>
    <name type="common">Triangle waterfern</name>
    <dbReference type="NCBI Taxonomy" id="49495"/>
    <lineage>
        <taxon>Eukaryota</taxon>
        <taxon>Viridiplantae</taxon>
        <taxon>Streptophyta</taxon>
        <taxon>Embryophyta</taxon>
        <taxon>Tracheophyta</taxon>
        <taxon>Polypodiopsida</taxon>
        <taxon>Polypodiidae</taxon>
        <taxon>Polypodiales</taxon>
        <taxon>Pteridineae</taxon>
        <taxon>Pteridaceae</taxon>
        <taxon>Parkerioideae</taxon>
        <taxon>Ceratopteris</taxon>
    </lineage>
</organism>
<evidence type="ECO:0000256" key="1">
    <source>
        <dbReference type="ARBA" id="ARBA00022723"/>
    </source>
</evidence>
<dbReference type="Proteomes" id="UP000825935">
    <property type="component" value="Chromosome 4"/>
</dbReference>
<keyword evidence="2" id="KW-0677">Repeat</keyword>
<evidence type="ECO:0000313" key="6">
    <source>
        <dbReference type="Proteomes" id="UP000825935"/>
    </source>
</evidence>
<evidence type="ECO:0000313" key="5">
    <source>
        <dbReference type="EMBL" id="KAH7440464.1"/>
    </source>
</evidence>
<dbReference type="PROSITE" id="PS00018">
    <property type="entry name" value="EF_HAND_1"/>
    <property type="match status" value="2"/>
</dbReference>
<evidence type="ECO:0000256" key="3">
    <source>
        <dbReference type="ARBA" id="ARBA00022837"/>
    </source>
</evidence>
<dbReference type="Gene3D" id="1.10.238.10">
    <property type="entry name" value="EF-hand"/>
    <property type="match status" value="2"/>
</dbReference>
<gene>
    <name evidence="5" type="ORF">KP509_04G109000</name>
</gene>
<protein>
    <recommendedName>
        <fullName evidence="4">EF-hand domain-containing protein</fullName>
    </recommendedName>
</protein>
<dbReference type="InterPro" id="IPR002048">
    <property type="entry name" value="EF_hand_dom"/>
</dbReference>
<dbReference type="CDD" id="cd00051">
    <property type="entry name" value="EFh"/>
    <property type="match status" value="1"/>
</dbReference>
<sequence length="168" mass="19113">MAITDIDDPQLLHCIFQTFDENGDGCVSVDEVLHIFEKLGMQTSESSIHTLFSQLPHAPKDRLSKEEFQELYETIWAPAHEFELNGSAILCNPYADEELIAAFHVFDRDRDGFISPTEPQTVLRSLGFLQASRLSACVEMIERADQNGDGRVDLKEFKRMFNSHKFSS</sequence>
<comment type="caution">
    <text evidence="5">The sequence shown here is derived from an EMBL/GenBank/DDBJ whole genome shotgun (WGS) entry which is preliminary data.</text>
</comment>
<dbReference type="FunFam" id="1.10.238.10:FF:000003">
    <property type="entry name" value="Calmodulin A"/>
    <property type="match status" value="1"/>
</dbReference>
<dbReference type="OMA" id="RNSDAHE"/>
<evidence type="ECO:0000256" key="2">
    <source>
        <dbReference type="ARBA" id="ARBA00022737"/>
    </source>
</evidence>
<feature type="domain" description="EF-hand" evidence="4">
    <location>
        <begin position="132"/>
        <end position="167"/>
    </location>
</feature>
<feature type="domain" description="EF-hand" evidence="4">
    <location>
        <begin position="94"/>
        <end position="129"/>
    </location>
</feature>
<dbReference type="SUPFAM" id="SSF47473">
    <property type="entry name" value="EF-hand"/>
    <property type="match status" value="1"/>
</dbReference>
<dbReference type="InterPro" id="IPR039647">
    <property type="entry name" value="EF_hand_pair_protein_CML-like"/>
</dbReference>
<dbReference type="EMBL" id="CM035409">
    <property type="protein sequence ID" value="KAH7440464.1"/>
    <property type="molecule type" value="Genomic_DNA"/>
</dbReference>
<dbReference type="SMART" id="SM00054">
    <property type="entry name" value="EFh"/>
    <property type="match status" value="3"/>
</dbReference>
<dbReference type="InterPro" id="IPR018247">
    <property type="entry name" value="EF_Hand_1_Ca_BS"/>
</dbReference>
<dbReference type="OrthoDB" id="26525at2759"/>
<dbReference type="PROSITE" id="PS50222">
    <property type="entry name" value="EF_HAND_2"/>
    <property type="match status" value="3"/>
</dbReference>
<dbReference type="InterPro" id="IPR011992">
    <property type="entry name" value="EF-hand-dom_pair"/>
</dbReference>
<proteinExistence type="predicted"/>
<accession>A0A8T2V3S8</accession>
<name>A0A8T2V3S8_CERRI</name>